<gene>
    <name evidence="1" type="ORF">P43SY_011866</name>
</gene>
<name>A0AAD5Q1H4_PYTIN</name>
<comment type="caution">
    <text evidence="1">The sequence shown here is derived from an EMBL/GenBank/DDBJ whole genome shotgun (WGS) entry which is preliminary data.</text>
</comment>
<evidence type="ECO:0000313" key="1">
    <source>
        <dbReference type="EMBL" id="KAJ0391667.1"/>
    </source>
</evidence>
<protein>
    <submittedName>
        <fullName evidence="1">Uncharacterized protein</fullName>
    </submittedName>
</protein>
<evidence type="ECO:0000313" key="2">
    <source>
        <dbReference type="Proteomes" id="UP001209570"/>
    </source>
</evidence>
<dbReference type="AlphaFoldDB" id="A0AAD5Q1H4"/>
<reference evidence="1" key="1">
    <citation type="submission" date="2021-12" db="EMBL/GenBank/DDBJ databases">
        <title>Prjna785345.</title>
        <authorList>
            <person name="Rujirawat T."/>
            <person name="Krajaejun T."/>
        </authorList>
    </citation>
    <scope>NUCLEOTIDE SEQUENCE</scope>
    <source>
        <strain evidence="1">Pi057C3</strain>
    </source>
</reference>
<keyword evidence="2" id="KW-1185">Reference proteome</keyword>
<dbReference type="EMBL" id="JAKCXM010000902">
    <property type="protein sequence ID" value="KAJ0391667.1"/>
    <property type="molecule type" value="Genomic_DNA"/>
</dbReference>
<dbReference type="Proteomes" id="UP001209570">
    <property type="component" value="Unassembled WGS sequence"/>
</dbReference>
<organism evidence="1 2">
    <name type="scientific">Pythium insidiosum</name>
    <name type="common">Pythiosis disease agent</name>
    <dbReference type="NCBI Taxonomy" id="114742"/>
    <lineage>
        <taxon>Eukaryota</taxon>
        <taxon>Sar</taxon>
        <taxon>Stramenopiles</taxon>
        <taxon>Oomycota</taxon>
        <taxon>Peronosporomycetes</taxon>
        <taxon>Pythiales</taxon>
        <taxon>Pythiaceae</taxon>
        <taxon>Pythium</taxon>
    </lineage>
</organism>
<accession>A0AAD5Q1H4</accession>
<proteinExistence type="predicted"/>
<sequence>MLVTMLRVLVMRLRVLVLSTTLLRQVTMAKGLSTSIELLQVRMSMLVTMLRVLAMPTTMHRVMMKPQLMNPQRRQATIVHPQRQIPISPTVHRATMELHRATMELHRATMKLHRARMKLRQEGTIQLQRLKPQRRPQRLMKI</sequence>